<dbReference type="AlphaFoldDB" id="A0A370TAI4"/>
<keyword evidence="3" id="KW-1185">Reference proteome</keyword>
<dbReference type="STRING" id="2656787.A0A370TAI4"/>
<evidence type="ECO:0000256" key="1">
    <source>
        <dbReference type="SAM" id="MobiDB-lite"/>
    </source>
</evidence>
<gene>
    <name evidence="2" type="ORF">BP5553_10169</name>
</gene>
<dbReference type="EMBL" id="NPIC01000014">
    <property type="protein sequence ID" value="RDL30824.1"/>
    <property type="molecule type" value="Genomic_DNA"/>
</dbReference>
<comment type="caution">
    <text evidence="2">The sequence shown here is derived from an EMBL/GenBank/DDBJ whole genome shotgun (WGS) entry which is preliminary data.</text>
</comment>
<sequence>MAPHANFDNVEHQIVRLPAPERPPFSKSPPRLLIIGEGNRGITYAAAICESTNGARGIFGESLNPLKARSLRIGGSFYHRKKSGEERLP</sequence>
<proteinExistence type="predicted"/>
<organism evidence="2 3">
    <name type="scientific">Venustampulla echinocandica</name>
    <dbReference type="NCBI Taxonomy" id="2656787"/>
    <lineage>
        <taxon>Eukaryota</taxon>
        <taxon>Fungi</taxon>
        <taxon>Dikarya</taxon>
        <taxon>Ascomycota</taxon>
        <taxon>Pezizomycotina</taxon>
        <taxon>Leotiomycetes</taxon>
        <taxon>Helotiales</taxon>
        <taxon>Pleuroascaceae</taxon>
        <taxon>Venustampulla</taxon>
    </lineage>
</organism>
<accession>A0A370TAI4</accession>
<evidence type="ECO:0000313" key="3">
    <source>
        <dbReference type="Proteomes" id="UP000254866"/>
    </source>
</evidence>
<dbReference type="RefSeq" id="XP_031865200.1">
    <property type="nucleotide sequence ID" value="XM_032018792.1"/>
</dbReference>
<dbReference type="GeneID" id="43603018"/>
<feature type="region of interest" description="Disordered" evidence="1">
    <location>
        <begin position="1"/>
        <end position="30"/>
    </location>
</feature>
<reference evidence="2 3" key="1">
    <citation type="journal article" date="2018" name="IMA Fungus">
        <title>IMA Genome-F 9: Draft genome sequence of Annulohypoxylon stygium, Aspergillus mulundensis, Berkeleyomyces basicola (syn. Thielaviopsis basicola), Ceratocystis smalleyi, two Cercospora beticola strains, Coleophoma cylindrospora, Fusarium fracticaudum, Phialophora cf. hyalina, and Morchella septimelata.</title>
        <authorList>
            <person name="Wingfield B.D."/>
            <person name="Bills G.F."/>
            <person name="Dong Y."/>
            <person name="Huang W."/>
            <person name="Nel W.J."/>
            <person name="Swalarsk-Parry B.S."/>
            <person name="Vaghefi N."/>
            <person name="Wilken P.M."/>
            <person name="An Z."/>
            <person name="de Beer Z.W."/>
            <person name="De Vos L."/>
            <person name="Chen L."/>
            <person name="Duong T.A."/>
            <person name="Gao Y."/>
            <person name="Hammerbacher A."/>
            <person name="Kikkert J.R."/>
            <person name="Li Y."/>
            <person name="Li H."/>
            <person name="Li K."/>
            <person name="Li Q."/>
            <person name="Liu X."/>
            <person name="Ma X."/>
            <person name="Naidoo K."/>
            <person name="Pethybridge S.J."/>
            <person name="Sun J."/>
            <person name="Steenkamp E.T."/>
            <person name="van der Nest M.A."/>
            <person name="van Wyk S."/>
            <person name="Wingfield M.J."/>
            <person name="Xiong C."/>
            <person name="Yue Q."/>
            <person name="Zhang X."/>
        </authorList>
    </citation>
    <scope>NUCLEOTIDE SEQUENCE [LARGE SCALE GENOMIC DNA]</scope>
    <source>
        <strain evidence="2 3">BP 5553</strain>
    </source>
</reference>
<protein>
    <submittedName>
        <fullName evidence="2">Uncharacterized protein</fullName>
    </submittedName>
</protein>
<name>A0A370TAI4_9HELO</name>
<evidence type="ECO:0000313" key="2">
    <source>
        <dbReference type="EMBL" id="RDL30824.1"/>
    </source>
</evidence>
<dbReference type="Proteomes" id="UP000254866">
    <property type="component" value="Unassembled WGS sequence"/>
</dbReference>